<organism evidence="2">
    <name type="scientific">Salmonella enterica subsp. enterica serovar Typhi str. CT18</name>
    <dbReference type="NCBI Taxonomy" id="220341"/>
    <lineage>
        <taxon>Bacteria</taxon>
        <taxon>Pseudomonadati</taxon>
        <taxon>Pseudomonadota</taxon>
        <taxon>Gammaproteobacteria</taxon>
        <taxon>Enterobacterales</taxon>
        <taxon>Enterobacteriaceae</taxon>
        <taxon>Salmonella</taxon>
    </lineage>
</organism>
<dbReference type="EMBL" id="DAAOWV010000046">
    <property type="protein sequence ID" value="HAD4263187.1"/>
    <property type="molecule type" value="Genomic_DNA"/>
</dbReference>
<dbReference type="EMBL" id="DAAOXH010000044">
    <property type="protein sequence ID" value="HAD4343439.1"/>
    <property type="molecule type" value="Genomic_DNA"/>
</dbReference>
<accession>A0A714NLI5</accession>
<gene>
    <name evidence="2" type="ORF">G1T48_23625</name>
    <name evidence="3" type="ORF">G1T81_23430</name>
    <name evidence="1" type="ORF">GYJ66_23460</name>
</gene>
<sequence length="150" mass="16937">MTVNPVFYEDCTLFERVKTFDKESHDNYYKRLHPNIVIQINRMDNCLDLNDPTGALHAASNILETMAKEIVNSPSILNKSLGSFFAKFEKESKLPPDLIKAVKDIYDLRNKLSTAGHGGLDKPELTLVDAIMIAAIVKAIVEIEYRNLNI</sequence>
<evidence type="ECO:0000313" key="2">
    <source>
        <dbReference type="EMBL" id="HAD4263187.1"/>
    </source>
</evidence>
<comment type="caution">
    <text evidence="2">The sequence shown here is derived from an EMBL/GenBank/DDBJ whole genome shotgun (WGS) entry which is preliminary data.</text>
</comment>
<evidence type="ECO:0000313" key="1">
    <source>
        <dbReference type="EMBL" id="HAB6925646.1"/>
    </source>
</evidence>
<name>A0A714NLI5_SALTI</name>
<reference evidence="2" key="2">
    <citation type="submission" date="2019-01" db="EMBL/GenBank/DDBJ databases">
        <authorList>
            <consortium name="NCBI Pathogen Detection Project"/>
        </authorList>
    </citation>
    <scope>NUCLEOTIDE SEQUENCE</scope>
    <source>
        <strain evidence="2">CT18</strain>
    </source>
</reference>
<protein>
    <recommendedName>
        <fullName evidence="4">Abortive infection protein-like C-terminal domain-containing protein</fullName>
    </recommendedName>
</protein>
<dbReference type="AlphaFoldDB" id="A0A714NLI5"/>
<evidence type="ECO:0008006" key="4">
    <source>
        <dbReference type="Google" id="ProtNLM"/>
    </source>
</evidence>
<dbReference type="EMBL" id="DAAHPF010000046">
    <property type="protein sequence ID" value="HAB6925646.1"/>
    <property type="molecule type" value="Genomic_DNA"/>
</dbReference>
<evidence type="ECO:0000313" key="3">
    <source>
        <dbReference type="EMBL" id="HAD4343439.1"/>
    </source>
</evidence>
<proteinExistence type="predicted"/>
<reference evidence="2" key="1">
    <citation type="journal article" date="2018" name="Genome Biol.">
        <title>SKESA: strategic k-mer extension for scrupulous assemblies.</title>
        <authorList>
            <person name="Souvorov A."/>
            <person name="Agarwala R."/>
            <person name="Lipman D.J."/>
        </authorList>
    </citation>
    <scope>NUCLEOTIDE SEQUENCE</scope>
    <source>
        <strain evidence="2">CT18</strain>
    </source>
</reference>